<dbReference type="CDD" id="cd22272">
    <property type="entry name" value="DPBB_EXLX1-like"/>
    <property type="match status" value="1"/>
</dbReference>
<organism evidence="3 4">
    <name type="scientific">Polyangium fumosum</name>
    <dbReference type="NCBI Taxonomy" id="889272"/>
    <lineage>
        <taxon>Bacteria</taxon>
        <taxon>Pseudomonadati</taxon>
        <taxon>Myxococcota</taxon>
        <taxon>Polyangia</taxon>
        <taxon>Polyangiales</taxon>
        <taxon>Polyangiaceae</taxon>
        <taxon>Polyangium</taxon>
    </lineage>
</organism>
<accession>A0A4U1J131</accession>
<name>A0A4U1J131_9BACT</name>
<dbReference type="Proteomes" id="UP000309215">
    <property type="component" value="Unassembled WGS sequence"/>
</dbReference>
<dbReference type="EMBL" id="SSMQ01000044">
    <property type="protein sequence ID" value="TKD00760.1"/>
    <property type="molecule type" value="Genomic_DNA"/>
</dbReference>
<dbReference type="InterPro" id="IPR051477">
    <property type="entry name" value="Expansin_CellWall"/>
</dbReference>
<feature type="domain" description="RlpA-like protein double-psi beta-barrel" evidence="2">
    <location>
        <begin position="18"/>
        <end position="62"/>
    </location>
</feature>
<dbReference type="SUPFAM" id="SSF50685">
    <property type="entry name" value="Barwin-like endoglucanases"/>
    <property type="match status" value="1"/>
</dbReference>
<dbReference type="Pfam" id="PF03330">
    <property type="entry name" value="DPBB_1"/>
    <property type="match status" value="1"/>
</dbReference>
<dbReference type="InterPro" id="IPR009009">
    <property type="entry name" value="RlpA-like_DPBB"/>
</dbReference>
<dbReference type="PANTHER" id="PTHR31836:SF21">
    <property type="entry name" value="EXPANSIN-LIKE PROTEIN 7"/>
    <property type="match status" value="1"/>
</dbReference>
<dbReference type="PANTHER" id="PTHR31836">
    <property type="match status" value="1"/>
</dbReference>
<evidence type="ECO:0000259" key="2">
    <source>
        <dbReference type="Pfam" id="PF03330"/>
    </source>
</evidence>
<dbReference type="SUPFAM" id="SSF49590">
    <property type="entry name" value="PHL pollen allergen"/>
    <property type="match status" value="1"/>
</dbReference>
<sequence>MNAEDYANSGVCGACAHVKGPDGEITVRIVDLCPECVHGDIDLSPDAFALLAPLEKGRIPISWQFVPCDGAGTIRYHFKEGSNQWWTAVQIRNHRNAIAKFEWKSDDGAWHEVQRLEYNYFVEDKGMGPGPYTIRVTDVYGSVLEDSGIPFIEAGDSPGQGQFPACGM</sequence>
<keyword evidence="4" id="KW-1185">Reference proteome</keyword>
<dbReference type="AlphaFoldDB" id="A0A4U1J131"/>
<dbReference type="Gene3D" id="2.60.40.760">
    <property type="entry name" value="Expansin, cellulose-binding-like domain"/>
    <property type="match status" value="1"/>
</dbReference>
<comment type="caution">
    <text evidence="3">The sequence shown here is derived from an EMBL/GenBank/DDBJ whole genome shotgun (WGS) entry which is preliminary data.</text>
</comment>
<keyword evidence="1" id="KW-0732">Signal</keyword>
<gene>
    <name evidence="3" type="ORF">E8A74_33070</name>
</gene>
<dbReference type="InterPro" id="IPR036749">
    <property type="entry name" value="Expansin_CBD_sf"/>
</dbReference>
<reference evidence="3 4" key="1">
    <citation type="submission" date="2019-04" db="EMBL/GenBank/DDBJ databases">
        <authorList>
            <person name="Li Y."/>
            <person name="Wang J."/>
        </authorList>
    </citation>
    <scope>NUCLEOTIDE SEQUENCE [LARGE SCALE GENOMIC DNA]</scope>
    <source>
        <strain evidence="3 4">DSM 14668</strain>
    </source>
</reference>
<evidence type="ECO:0000313" key="3">
    <source>
        <dbReference type="EMBL" id="TKD00760.1"/>
    </source>
</evidence>
<proteinExistence type="predicted"/>
<dbReference type="InterPro" id="IPR049818">
    <property type="entry name" value="Expansin_EXLX1-like"/>
</dbReference>
<dbReference type="NCBIfam" id="NF041144">
    <property type="entry name" value="expansin_EXLX1"/>
    <property type="match status" value="1"/>
</dbReference>
<dbReference type="OrthoDB" id="5499927at2"/>
<evidence type="ECO:0000256" key="1">
    <source>
        <dbReference type="ARBA" id="ARBA00022729"/>
    </source>
</evidence>
<protein>
    <recommendedName>
        <fullName evidence="2">RlpA-like protein double-psi beta-barrel domain-containing protein</fullName>
    </recommendedName>
</protein>
<evidence type="ECO:0000313" key="4">
    <source>
        <dbReference type="Proteomes" id="UP000309215"/>
    </source>
</evidence>
<dbReference type="InterPro" id="IPR036908">
    <property type="entry name" value="RlpA-like_sf"/>
</dbReference>
<dbReference type="Gene3D" id="2.40.40.10">
    <property type="entry name" value="RlpA-like domain"/>
    <property type="match status" value="1"/>
</dbReference>